<accession>A0A369BNL7</accession>
<dbReference type="Gene3D" id="1.20.144.10">
    <property type="entry name" value="Phosphatidic acid phosphatase type 2/haloperoxidase"/>
    <property type="match status" value="1"/>
</dbReference>
<dbReference type="OrthoDB" id="9789113at2"/>
<evidence type="ECO:0000313" key="3">
    <source>
        <dbReference type="Proteomes" id="UP000253090"/>
    </source>
</evidence>
<protein>
    <submittedName>
        <fullName evidence="2">Uncharacterized protein</fullName>
    </submittedName>
</protein>
<proteinExistence type="predicted"/>
<feature type="transmembrane region" description="Helical" evidence="1">
    <location>
        <begin position="47"/>
        <end position="71"/>
    </location>
</feature>
<comment type="caution">
    <text evidence="2">The sequence shown here is derived from an EMBL/GenBank/DDBJ whole genome shotgun (WGS) entry which is preliminary data.</text>
</comment>
<evidence type="ECO:0000256" key="1">
    <source>
        <dbReference type="SAM" id="Phobius"/>
    </source>
</evidence>
<dbReference type="AlphaFoldDB" id="A0A369BNL7"/>
<dbReference type="EMBL" id="QPJW01000001">
    <property type="protein sequence ID" value="RCX22991.1"/>
    <property type="molecule type" value="Genomic_DNA"/>
</dbReference>
<keyword evidence="1" id="KW-0472">Membrane</keyword>
<feature type="transmembrane region" description="Helical" evidence="1">
    <location>
        <begin position="78"/>
        <end position="95"/>
    </location>
</feature>
<keyword evidence="1" id="KW-0812">Transmembrane</keyword>
<dbReference type="RefSeq" id="WP_114494921.1">
    <property type="nucleotide sequence ID" value="NZ_QPJW01000001.1"/>
</dbReference>
<keyword evidence="1" id="KW-1133">Transmembrane helix</keyword>
<keyword evidence="3" id="KW-1185">Reference proteome</keyword>
<gene>
    <name evidence="2" type="ORF">DFP94_101581</name>
</gene>
<name>A0A369BNL7_9BACL</name>
<dbReference type="InterPro" id="IPR036938">
    <property type="entry name" value="PAP2/HPO_sf"/>
</dbReference>
<feature type="transmembrane region" description="Helical" evidence="1">
    <location>
        <begin position="115"/>
        <end position="131"/>
    </location>
</feature>
<sequence length="132" mass="15037">MKAWITTVVLAVCFVLLGFGIHSEGLQSLDRRIGNFFFSLRSEWWNPVVKAFSDLGTTTGYIVIFAIVLIITLLRRRWMTALWLTVVLAAGWLFNKGLKALYHRERMEPDYGNKKTLGMIPGVFLIALFLLA</sequence>
<dbReference type="SUPFAM" id="SSF48317">
    <property type="entry name" value="Acid phosphatase/Vanadium-dependent haloperoxidase"/>
    <property type="match status" value="1"/>
</dbReference>
<reference evidence="2 3" key="1">
    <citation type="submission" date="2018-07" db="EMBL/GenBank/DDBJ databases">
        <title>Genomic Encyclopedia of Type Strains, Phase III (KMG-III): the genomes of soil and plant-associated and newly described type strains.</title>
        <authorList>
            <person name="Whitman W."/>
        </authorList>
    </citation>
    <scope>NUCLEOTIDE SEQUENCE [LARGE SCALE GENOMIC DNA]</scope>
    <source>
        <strain evidence="2 3">CECT 8333</strain>
    </source>
</reference>
<organism evidence="2 3">
    <name type="scientific">Fontibacillus phaseoli</name>
    <dbReference type="NCBI Taxonomy" id="1416533"/>
    <lineage>
        <taxon>Bacteria</taxon>
        <taxon>Bacillati</taxon>
        <taxon>Bacillota</taxon>
        <taxon>Bacilli</taxon>
        <taxon>Bacillales</taxon>
        <taxon>Paenibacillaceae</taxon>
        <taxon>Fontibacillus</taxon>
    </lineage>
</organism>
<evidence type="ECO:0000313" key="2">
    <source>
        <dbReference type="EMBL" id="RCX22991.1"/>
    </source>
</evidence>
<dbReference type="Proteomes" id="UP000253090">
    <property type="component" value="Unassembled WGS sequence"/>
</dbReference>